<comment type="function">
    <text evidence="9">Part of the tripartite ATP-independent periplasmic (TRAP) transport system.</text>
</comment>
<dbReference type="OrthoDB" id="4250245at2"/>
<dbReference type="STRING" id="1449350.OCH239_07935"/>
<reference evidence="11 12" key="1">
    <citation type="submission" date="2014-01" db="EMBL/GenBank/DDBJ databases">
        <title>Roseivivax halodurans JCM 10272 Genome Sequencing.</title>
        <authorList>
            <person name="Lai Q."/>
            <person name="Li G."/>
            <person name="Shao Z."/>
        </authorList>
    </citation>
    <scope>NUCLEOTIDE SEQUENCE [LARGE SCALE GENOMIC DNA]</scope>
    <source>
        <strain evidence="11 12">JCM 10272</strain>
    </source>
</reference>
<keyword evidence="6 9" id="KW-1133">Transmembrane helix</keyword>
<dbReference type="PANTHER" id="PTHR35011:SF2">
    <property type="entry name" value="2,3-DIKETO-L-GULONATE TRAP TRANSPORTER SMALL PERMEASE PROTEIN YIAM"/>
    <property type="match status" value="1"/>
</dbReference>
<evidence type="ECO:0000256" key="5">
    <source>
        <dbReference type="ARBA" id="ARBA00022692"/>
    </source>
</evidence>
<keyword evidence="12" id="KW-1185">Reference proteome</keyword>
<dbReference type="InterPro" id="IPR055348">
    <property type="entry name" value="DctQ"/>
</dbReference>
<dbReference type="PANTHER" id="PTHR35011">
    <property type="entry name" value="2,3-DIKETO-L-GULONATE TRAP TRANSPORTER SMALL PERMEASE PROTEIN YIAM"/>
    <property type="match status" value="1"/>
</dbReference>
<comment type="subunit">
    <text evidence="9">The complex comprises the extracytoplasmic solute receptor protein and the two transmembrane proteins.</text>
</comment>
<evidence type="ECO:0000256" key="1">
    <source>
        <dbReference type="ARBA" id="ARBA00004429"/>
    </source>
</evidence>
<name>X7ELM5_9RHOB</name>
<evidence type="ECO:0000256" key="6">
    <source>
        <dbReference type="ARBA" id="ARBA00022989"/>
    </source>
</evidence>
<evidence type="ECO:0000256" key="4">
    <source>
        <dbReference type="ARBA" id="ARBA00022519"/>
    </source>
</evidence>
<feature type="transmembrane region" description="Helical" evidence="9">
    <location>
        <begin position="46"/>
        <end position="68"/>
    </location>
</feature>
<evidence type="ECO:0000256" key="7">
    <source>
        <dbReference type="ARBA" id="ARBA00023136"/>
    </source>
</evidence>
<dbReference type="Proteomes" id="UP000022447">
    <property type="component" value="Unassembled WGS sequence"/>
</dbReference>
<proteinExistence type="inferred from homology"/>
<organism evidence="11 12">
    <name type="scientific">Roseivivax halodurans JCM 10272</name>
    <dbReference type="NCBI Taxonomy" id="1449350"/>
    <lineage>
        <taxon>Bacteria</taxon>
        <taxon>Pseudomonadati</taxon>
        <taxon>Pseudomonadota</taxon>
        <taxon>Alphaproteobacteria</taxon>
        <taxon>Rhodobacterales</taxon>
        <taxon>Roseobacteraceae</taxon>
        <taxon>Roseivivax</taxon>
    </lineage>
</organism>
<dbReference type="Pfam" id="PF04290">
    <property type="entry name" value="DctQ"/>
    <property type="match status" value="1"/>
</dbReference>
<feature type="transmembrane region" description="Helical" evidence="9">
    <location>
        <begin position="130"/>
        <end position="151"/>
    </location>
</feature>
<dbReference type="GO" id="GO:0005886">
    <property type="term" value="C:plasma membrane"/>
    <property type="evidence" value="ECO:0007669"/>
    <property type="project" value="UniProtKB-SubCell"/>
</dbReference>
<dbReference type="EMBL" id="JALZ01000002">
    <property type="protein sequence ID" value="ETX16081.1"/>
    <property type="molecule type" value="Genomic_DNA"/>
</dbReference>
<comment type="similarity">
    <text evidence="8 9">Belongs to the TRAP transporter small permease family.</text>
</comment>
<keyword evidence="7 9" id="KW-0472">Membrane</keyword>
<evidence type="ECO:0000313" key="12">
    <source>
        <dbReference type="Proteomes" id="UP000022447"/>
    </source>
</evidence>
<comment type="subcellular location">
    <subcellularLocation>
        <location evidence="1 9">Cell inner membrane</location>
        <topology evidence="1 9">Multi-pass membrane protein</topology>
    </subcellularLocation>
</comment>
<feature type="domain" description="Tripartite ATP-independent periplasmic transporters DctQ component" evidence="10">
    <location>
        <begin position="26"/>
        <end position="154"/>
    </location>
</feature>
<keyword evidence="2 9" id="KW-0813">Transport</keyword>
<dbReference type="GO" id="GO:0015740">
    <property type="term" value="P:C4-dicarboxylate transport"/>
    <property type="evidence" value="ECO:0007669"/>
    <property type="project" value="TreeGrafter"/>
</dbReference>
<evidence type="ECO:0000256" key="9">
    <source>
        <dbReference type="RuleBase" id="RU369079"/>
    </source>
</evidence>
<sequence>MESMKTGLEWLHRRAENVAALMLAVMFGSFILQVVYRYVFNWHSGWASELTIVMWLWVVLWGAAFVTREDEEIRFDVIYGVVGPKVRRIMTMLAALALIFLYGWSLPAVWDYVTFMKIQETSYLDIRYDYLYSIYILFAVAILVRYVWLLWDAVTNRGTPGGHRGDAAPNAVE</sequence>
<comment type="caution">
    <text evidence="11">The sequence shown here is derived from an EMBL/GenBank/DDBJ whole genome shotgun (WGS) entry which is preliminary data.</text>
</comment>
<evidence type="ECO:0000256" key="3">
    <source>
        <dbReference type="ARBA" id="ARBA00022475"/>
    </source>
</evidence>
<dbReference type="AlphaFoldDB" id="X7ELM5"/>
<dbReference type="RefSeq" id="WP_051489203.1">
    <property type="nucleotide sequence ID" value="NZ_JALZ01000002.1"/>
</dbReference>
<protein>
    <recommendedName>
        <fullName evidence="9">TRAP transporter small permease protein</fullName>
    </recommendedName>
</protein>
<evidence type="ECO:0000313" key="11">
    <source>
        <dbReference type="EMBL" id="ETX16081.1"/>
    </source>
</evidence>
<dbReference type="InterPro" id="IPR007387">
    <property type="entry name" value="TRAP_DctQ"/>
</dbReference>
<gene>
    <name evidence="11" type="ORF">OCH239_07935</name>
</gene>
<dbReference type="eggNOG" id="COG3090">
    <property type="taxonomic scope" value="Bacteria"/>
</dbReference>
<feature type="transmembrane region" description="Helical" evidence="9">
    <location>
        <begin position="89"/>
        <end position="110"/>
    </location>
</feature>
<keyword evidence="4 9" id="KW-0997">Cell inner membrane</keyword>
<dbReference type="GO" id="GO:0022857">
    <property type="term" value="F:transmembrane transporter activity"/>
    <property type="evidence" value="ECO:0007669"/>
    <property type="project" value="UniProtKB-UniRule"/>
</dbReference>
<evidence type="ECO:0000259" key="10">
    <source>
        <dbReference type="Pfam" id="PF04290"/>
    </source>
</evidence>
<feature type="transmembrane region" description="Helical" evidence="9">
    <location>
        <begin position="20"/>
        <end position="40"/>
    </location>
</feature>
<evidence type="ECO:0000256" key="8">
    <source>
        <dbReference type="ARBA" id="ARBA00038436"/>
    </source>
</evidence>
<accession>X7ELM5</accession>
<keyword evidence="3" id="KW-1003">Cell membrane</keyword>
<keyword evidence="5 9" id="KW-0812">Transmembrane</keyword>
<evidence type="ECO:0000256" key="2">
    <source>
        <dbReference type="ARBA" id="ARBA00022448"/>
    </source>
</evidence>